<evidence type="ECO:0000313" key="2">
    <source>
        <dbReference type="Proteomes" id="UP001054945"/>
    </source>
</evidence>
<protein>
    <submittedName>
        <fullName evidence="1">Uncharacterized protein</fullName>
    </submittedName>
</protein>
<reference evidence="1 2" key="1">
    <citation type="submission" date="2021-06" db="EMBL/GenBank/DDBJ databases">
        <title>Caerostris extrusa draft genome.</title>
        <authorList>
            <person name="Kono N."/>
            <person name="Arakawa K."/>
        </authorList>
    </citation>
    <scope>NUCLEOTIDE SEQUENCE [LARGE SCALE GENOMIC DNA]</scope>
</reference>
<dbReference type="EMBL" id="BPLR01008245">
    <property type="protein sequence ID" value="GIY23201.1"/>
    <property type="molecule type" value="Genomic_DNA"/>
</dbReference>
<organism evidence="1 2">
    <name type="scientific">Caerostris extrusa</name>
    <name type="common">Bark spider</name>
    <name type="synonym">Caerostris bankana</name>
    <dbReference type="NCBI Taxonomy" id="172846"/>
    <lineage>
        <taxon>Eukaryota</taxon>
        <taxon>Metazoa</taxon>
        <taxon>Ecdysozoa</taxon>
        <taxon>Arthropoda</taxon>
        <taxon>Chelicerata</taxon>
        <taxon>Arachnida</taxon>
        <taxon>Araneae</taxon>
        <taxon>Araneomorphae</taxon>
        <taxon>Entelegynae</taxon>
        <taxon>Araneoidea</taxon>
        <taxon>Araneidae</taxon>
        <taxon>Caerostris</taxon>
    </lineage>
</organism>
<name>A0AAV4RS87_CAEEX</name>
<proteinExistence type="predicted"/>
<gene>
    <name evidence="1" type="ORF">CEXT_537341</name>
</gene>
<accession>A0AAV4RS87</accession>
<evidence type="ECO:0000313" key="1">
    <source>
        <dbReference type="EMBL" id="GIY23201.1"/>
    </source>
</evidence>
<dbReference type="Proteomes" id="UP001054945">
    <property type="component" value="Unassembled WGS sequence"/>
</dbReference>
<comment type="caution">
    <text evidence="1">The sequence shown here is derived from an EMBL/GenBank/DDBJ whole genome shotgun (WGS) entry which is preliminary data.</text>
</comment>
<keyword evidence="2" id="KW-1185">Reference proteome</keyword>
<sequence>MKSQSPKPPQAHADLPHDILQLLPGERKKISIREFKQVDILIRRRPTYEIQHVTLPHCQTMAETAPKRPQAYADLPHVVSAASSRLKDGVRRNRVENPIRVKGITTPHQHYRDYYAPSKFQGLIHHIRTKTTTRHQHCRTIASHQHYRDYYEKDISPTETSTPRQ</sequence>
<dbReference type="AlphaFoldDB" id="A0AAV4RS87"/>